<evidence type="ECO:0000313" key="2">
    <source>
        <dbReference type="EMBL" id="CEJ93098.1"/>
    </source>
</evidence>
<protein>
    <submittedName>
        <fullName evidence="2">Uncharacterized protein</fullName>
    </submittedName>
</protein>
<name>A0A0A1TP02_9HYPO</name>
<evidence type="ECO:0000313" key="3">
    <source>
        <dbReference type="Proteomes" id="UP000039046"/>
    </source>
</evidence>
<organism evidence="2 3">
    <name type="scientific">[Torrubiella] hemipterigena</name>
    <dbReference type="NCBI Taxonomy" id="1531966"/>
    <lineage>
        <taxon>Eukaryota</taxon>
        <taxon>Fungi</taxon>
        <taxon>Dikarya</taxon>
        <taxon>Ascomycota</taxon>
        <taxon>Pezizomycotina</taxon>
        <taxon>Sordariomycetes</taxon>
        <taxon>Hypocreomycetidae</taxon>
        <taxon>Hypocreales</taxon>
        <taxon>Clavicipitaceae</taxon>
        <taxon>Clavicipitaceae incertae sedis</taxon>
        <taxon>'Torrubiella' clade</taxon>
    </lineage>
</organism>
<reference evidence="2 3" key="1">
    <citation type="journal article" date="2015" name="Genome Announc.">
        <title>Draft Genome Sequence and Gene Annotation of the Entomopathogenic Fungus Verticillium hemipterigenum.</title>
        <authorList>
            <person name="Horn F."/>
            <person name="Habel A."/>
            <person name="Scharf D.H."/>
            <person name="Dworschak J."/>
            <person name="Brakhage A.A."/>
            <person name="Guthke R."/>
            <person name="Hertweck C."/>
            <person name="Linde J."/>
        </authorList>
    </citation>
    <scope>NUCLEOTIDE SEQUENCE [LARGE SCALE GENOMIC DNA]</scope>
</reference>
<accession>A0A0A1TP02</accession>
<sequence>MSIVIQPSPTRPYDLTMQINQCTYLSRTPSSQDLMSGLSASFTPQQTERPATPVHGIFEDDYIVPAPPPPTPVSFRNEGWPKPTSRT</sequence>
<evidence type="ECO:0000256" key="1">
    <source>
        <dbReference type="SAM" id="MobiDB-lite"/>
    </source>
</evidence>
<dbReference type="AlphaFoldDB" id="A0A0A1TP02"/>
<dbReference type="OrthoDB" id="5204810at2759"/>
<keyword evidence="3" id="KW-1185">Reference proteome</keyword>
<proteinExistence type="predicted"/>
<gene>
    <name evidence="2" type="ORF">VHEMI08712</name>
</gene>
<dbReference type="EMBL" id="CDHN01000005">
    <property type="protein sequence ID" value="CEJ93098.1"/>
    <property type="molecule type" value="Genomic_DNA"/>
</dbReference>
<dbReference type="HOGENOM" id="CLU_2484909_0_0_1"/>
<feature type="region of interest" description="Disordered" evidence="1">
    <location>
        <begin position="60"/>
        <end position="87"/>
    </location>
</feature>
<dbReference type="Proteomes" id="UP000039046">
    <property type="component" value="Unassembled WGS sequence"/>
</dbReference>